<sequence length="99" mass="11551">MTHNPQRLPMVIEIGLLAFQARQHISLDLQNLDLLSAEVDLWGDVRSKVMELARMDHTDNYTPTTHPMLSDFGLLEDYQKARDSFIYSPLEMKIRHPSW</sequence>
<gene>
    <name evidence="1" type="ORF">Q6A51_26270</name>
</gene>
<protein>
    <submittedName>
        <fullName evidence="1">Uncharacterized protein</fullName>
    </submittedName>
</protein>
<reference evidence="1 2" key="1">
    <citation type="submission" date="2023-07" db="EMBL/GenBank/DDBJ databases">
        <title>Identification of four novel Pseudomonas species associated with bacterial leaf spot of cucurbits.</title>
        <authorList>
            <person name="Fullem K.R."/>
        </authorList>
    </citation>
    <scope>NUCLEOTIDE SEQUENCE [LARGE SCALE GENOMIC DNA]</scope>
    <source>
        <strain evidence="1 2">KFB 138</strain>
    </source>
</reference>
<dbReference type="RefSeq" id="WP_221618944.1">
    <property type="nucleotide sequence ID" value="NZ_JAUQOO010000034.1"/>
</dbReference>
<accession>A0ABT9CXQ8</accession>
<organism evidence="1 2">
    <name type="scientific">Pseudomonas serbiensis</name>
    <dbReference type="NCBI Taxonomy" id="3064350"/>
    <lineage>
        <taxon>Bacteria</taxon>
        <taxon>Pseudomonadati</taxon>
        <taxon>Pseudomonadota</taxon>
        <taxon>Gammaproteobacteria</taxon>
        <taxon>Pseudomonadales</taxon>
        <taxon>Pseudomonadaceae</taxon>
        <taxon>Pseudomonas</taxon>
    </lineage>
</organism>
<dbReference type="EMBL" id="JAUQOO010000034">
    <property type="protein sequence ID" value="MDO7930279.1"/>
    <property type="molecule type" value="Genomic_DNA"/>
</dbReference>
<keyword evidence="2" id="KW-1185">Reference proteome</keyword>
<name>A0ABT9CXQ8_9PSED</name>
<proteinExistence type="predicted"/>
<evidence type="ECO:0000313" key="2">
    <source>
        <dbReference type="Proteomes" id="UP001223016"/>
    </source>
</evidence>
<evidence type="ECO:0000313" key="1">
    <source>
        <dbReference type="EMBL" id="MDO7930279.1"/>
    </source>
</evidence>
<comment type="caution">
    <text evidence="1">The sequence shown here is derived from an EMBL/GenBank/DDBJ whole genome shotgun (WGS) entry which is preliminary data.</text>
</comment>
<dbReference type="Proteomes" id="UP001223016">
    <property type="component" value="Unassembled WGS sequence"/>
</dbReference>